<dbReference type="EMBL" id="SWOY01000001">
    <property type="protein sequence ID" value="NFG16011.1"/>
    <property type="molecule type" value="Genomic_DNA"/>
</dbReference>
<accession>A0A2I4NDI5</accession>
<name>A0A2I4NDI5_CLOBO</name>
<organism evidence="1 2">
    <name type="scientific">Clostridium botulinum</name>
    <dbReference type="NCBI Taxonomy" id="1491"/>
    <lineage>
        <taxon>Bacteria</taxon>
        <taxon>Bacillati</taxon>
        <taxon>Bacillota</taxon>
        <taxon>Clostridia</taxon>
        <taxon>Eubacteriales</taxon>
        <taxon>Clostridiaceae</taxon>
        <taxon>Clostridium</taxon>
    </lineage>
</organism>
<gene>
    <name evidence="1" type="ORF">FC794_04195</name>
</gene>
<sequence>MHYRNYNQNINRDGIESSNEQIDQAFYNEPSNYPYMNFPPIMYYPQTMPTYMMEYDNDLYLHQISKVQIHN</sequence>
<dbReference type="AlphaFoldDB" id="A0A2I4NDI5"/>
<protein>
    <submittedName>
        <fullName evidence="1">Uncharacterized protein</fullName>
    </submittedName>
</protein>
<comment type="caution">
    <text evidence="1">The sequence shown here is derived from an EMBL/GenBank/DDBJ whole genome shotgun (WGS) entry which is preliminary data.</text>
</comment>
<proteinExistence type="predicted"/>
<evidence type="ECO:0000313" key="2">
    <source>
        <dbReference type="Proteomes" id="UP000478995"/>
    </source>
</evidence>
<evidence type="ECO:0000313" key="1">
    <source>
        <dbReference type="EMBL" id="NFG16011.1"/>
    </source>
</evidence>
<dbReference type="RefSeq" id="WP_021106559.1">
    <property type="nucleotide sequence ID" value="NZ_CP013246.1"/>
</dbReference>
<reference evidence="1 2" key="1">
    <citation type="submission" date="2019-04" db="EMBL/GenBank/DDBJ databases">
        <title>Genome sequencing of Clostridium botulinum Groups I-IV and Clostridium butyricum.</title>
        <authorList>
            <person name="Brunt J."/>
            <person name="Van Vliet A.H.M."/>
            <person name="Stringer S.C."/>
            <person name="Carter A.T."/>
            <person name="Peck M.W."/>
        </authorList>
    </citation>
    <scope>NUCLEOTIDE SEQUENCE [LARGE SCALE GENOMIC DNA]</scope>
    <source>
        <strain evidence="1 2">IFR 18/037</strain>
    </source>
</reference>
<dbReference type="Proteomes" id="UP000478995">
    <property type="component" value="Unassembled WGS sequence"/>
</dbReference>